<organism evidence="2 3">
    <name type="scientific">Nitratireductor aestuarii</name>
    <dbReference type="NCBI Taxonomy" id="1735103"/>
    <lineage>
        <taxon>Bacteria</taxon>
        <taxon>Pseudomonadati</taxon>
        <taxon>Pseudomonadota</taxon>
        <taxon>Alphaproteobacteria</taxon>
        <taxon>Hyphomicrobiales</taxon>
        <taxon>Phyllobacteriaceae</taxon>
        <taxon>Nitratireductor</taxon>
    </lineage>
</organism>
<dbReference type="RefSeq" id="WP_188719833.1">
    <property type="nucleotide sequence ID" value="NZ_BMIF01000002.1"/>
</dbReference>
<sequence length="107" mass="11786">MSKQGEKSPEDRLVELEVERRKREMAIQQKQERAKVWANYWTAIAGAIFAGAVLGPVLGIFLSARKEDIVAPILIALGGGIVVFCLYFLVEYGVSAAHEHRDGQSEG</sequence>
<reference evidence="2" key="2">
    <citation type="submission" date="2020-09" db="EMBL/GenBank/DDBJ databases">
        <authorList>
            <person name="Sun Q."/>
            <person name="Zhou Y."/>
        </authorList>
    </citation>
    <scope>NUCLEOTIDE SEQUENCE</scope>
    <source>
        <strain evidence="2">CGMCC 1.15320</strain>
    </source>
</reference>
<feature type="transmembrane region" description="Helical" evidence="1">
    <location>
        <begin position="40"/>
        <end position="62"/>
    </location>
</feature>
<gene>
    <name evidence="2" type="ORF">GCM10011385_09830</name>
</gene>
<feature type="transmembrane region" description="Helical" evidence="1">
    <location>
        <begin position="69"/>
        <end position="90"/>
    </location>
</feature>
<protein>
    <submittedName>
        <fullName evidence="2">Uncharacterized protein</fullName>
    </submittedName>
</protein>
<dbReference type="AlphaFoldDB" id="A0A916RI11"/>
<accession>A0A916RI11</accession>
<keyword evidence="3" id="KW-1185">Reference proteome</keyword>
<keyword evidence="1" id="KW-0812">Transmembrane</keyword>
<keyword evidence="1" id="KW-0472">Membrane</keyword>
<reference evidence="2" key="1">
    <citation type="journal article" date="2014" name="Int. J. Syst. Evol. Microbiol.">
        <title>Complete genome sequence of Corynebacterium casei LMG S-19264T (=DSM 44701T), isolated from a smear-ripened cheese.</title>
        <authorList>
            <consortium name="US DOE Joint Genome Institute (JGI-PGF)"/>
            <person name="Walter F."/>
            <person name="Albersmeier A."/>
            <person name="Kalinowski J."/>
            <person name="Ruckert C."/>
        </authorList>
    </citation>
    <scope>NUCLEOTIDE SEQUENCE</scope>
    <source>
        <strain evidence="2">CGMCC 1.15320</strain>
    </source>
</reference>
<evidence type="ECO:0000313" key="3">
    <source>
        <dbReference type="Proteomes" id="UP000636264"/>
    </source>
</evidence>
<dbReference type="Proteomes" id="UP000636264">
    <property type="component" value="Unassembled WGS sequence"/>
</dbReference>
<proteinExistence type="predicted"/>
<comment type="caution">
    <text evidence="2">The sequence shown here is derived from an EMBL/GenBank/DDBJ whole genome shotgun (WGS) entry which is preliminary data.</text>
</comment>
<evidence type="ECO:0000256" key="1">
    <source>
        <dbReference type="SAM" id="Phobius"/>
    </source>
</evidence>
<evidence type="ECO:0000313" key="2">
    <source>
        <dbReference type="EMBL" id="GGA58261.1"/>
    </source>
</evidence>
<name>A0A916RI11_9HYPH</name>
<keyword evidence="1" id="KW-1133">Transmembrane helix</keyword>
<dbReference type="EMBL" id="BMIF01000002">
    <property type="protein sequence ID" value="GGA58261.1"/>
    <property type="molecule type" value="Genomic_DNA"/>
</dbReference>